<evidence type="ECO:0000313" key="3">
    <source>
        <dbReference type="EMBL" id="MBB4446166.1"/>
    </source>
</evidence>
<dbReference type="Proteomes" id="UP000520770">
    <property type="component" value="Unassembled WGS sequence"/>
</dbReference>
<gene>
    <name evidence="2" type="ORF">GGE31_001981</name>
    <name evidence="1" type="ORF">GGE33_001982</name>
    <name evidence="3" type="ORF">GGE35_001982</name>
</gene>
<name>A0A7W4SKR5_9HYPH</name>
<dbReference type="Proteomes" id="UP000576087">
    <property type="component" value="Unassembled WGS sequence"/>
</dbReference>
<evidence type="ECO:0000313" key="1">
    <source>
        <dbReference type="EMBL" id="MBB4348240.1"/>
    </source>
</evidence>
<sequence>MLHVASVNRIFVQFIRSGLIKADLIQINTR</sequence>
<evidence type="ECO:0000313" key="2">
    <source>
        <dbReference type="EMBL" id="MBB4411476.1"/>
    </source>
</evidence>
<organism evidence="3 6">
    <name type="scientific">Aliirhizobium cellulosilyticum</name>
    <dbReference type="NCBI Taxonomy" id="393664"/>
    <lineage>
        <taxon>Bacteria</taxon>
        <taxon>Pseudomonadati</taxon>
        <taxon>Pseudomonadota</taxon>
        <taxon>Alphaproteobacteria</taxon>
        <taxon>Hyphomicrobiales</taxon>
        <taxon>Rhizobiaceae</taxon>
        <taxon>Aliirhizobium</taxon>
    </lineage>
</organism>
<evidence type="ECO:0000313" key="4">
    <source>
        <dbReference type="Proteomes" id="UP000520770"/>
    </source>
</evidence>
<protein>
    <submittedName>
        <fullName evidence="3">Uncharacterized protein</fullName>
    </submittedName>
</protein>
<dbReference type="EMBL" id="JACIGY010000002">
    <property type="protein sequence ID" value="MBB4411476.1"/>
    <property type="molecule type" value="Genomic_DNA"/>
</dbReference>
<reference evidence="4 5" key="1">
    <citation type="submission" date="2020-08" db="EMBL/GenBank/DDBJ databases">
        <title>Genomic Encyclopedia of Type Strains, Phase IV (KMG-V): Genome sequencing to study the core and pangenomes of soil and plant-associated prokaryotes.</title>
        <authorList>
            <person name="Whitman W."/>
        </authorList>
    </citation>
    <scope>NUCLEOTIDE SEQUENCE [LARGE SCALE GENOMIC DNA]</scope>
    <source>
        <strain evidence="2 5">SEMIA 444</strain>
        <strain evidence="1 4">SEMIA 448</strain>
        <strain evidence="3 6">SEMIA 452</strain>
    </source>
</reference>
<evidence type="ECO:0000313" key="5">
    <source>
        <dbReference type="Proteomes" id="UP000524535"/>
    </source>
</evidence>
<evidence type="ECO:0000313" key="6">
    <source>
        <dbReference type="Proteomes" id="UP000576087"/>
    </source>
</evidence>
<comment type="caution">
    <text evidence="3">The sequence shown here is derived from an EMBL/GenBank/DDBJ whole genome shotgun (WGS) entry which is preliminary data.</text>
</comment>
<dbReference type="Proteomes" id="UP000524535">
    <property type="component" value="Unassembled WGS sequence"/>
</dbReference>
<keyword evidence="5" id="KW-1185">Reference proteome</keyword>
<dbReference type="EMBL" id="JACIHM010000002">
    <property type="protein sequence ID" value="MBB4446166.1"/>
    <property type="molecule type" value="Genomic_DNA"/>
</dbReference>
<proteinExistence type="predicted"/>
<accession>A0A7W4SKR5</accession>
<dbReference type="EMBL" id="JACIGW010000002">
    <property type="protein sequence ID" value="MBB4348240.1"/>
    <property type="molecule type" value="Genomic_DNA"/>
</dbReference>
<dbReference type="AlphaFoldDB" id="A0A7W4SKR5"/>